<dbReference type="Pfam" id="PF16064">
    <property type="entry name" value="DUF4806"/>
    <property type="match status" value="1"/>
</dbReference>
<feature type="region of interest" description="Disordered" evidence="1">
    <location>
        <begin position="1"/>
        <end position="72"/>
    </location>
</feature>
<feature type="domain" description="DUF4806" evidence="2">
    <location>
        <begin position="138"/>
        <end position="220"/>
    </location>
</feature>
<evidence type="ECO:0000313" key="3">
    <source>
        <dbReference type="EMBL" id="OXA45138.1"/>
    </source>
</evidence>
<evidence type="ECO:0000313" key="4">
    <source>
        <dbReference type="Proteomes" id="UP000198287"/>
    </source>
</evidence>
<dbReference type="OrthoDB" id="6784356at2759"/>
<reference evidence="3 4" key="1">
    <citation type="submission" date="2015-12" db="EMBL/GenBank/DDBJ databases">
        <title>The genome of Folsomia candida.</title>
        <authorList>
            <person name="Faddeeva A."/>
            <person name="Derks M.F."/>
            <person name="Anvar Y."/>
            <person name="Smit S."/>
            <person name="Van Straalen N."/>
            <person name="Roelofs D."/>
        </authorList>
    </citation>
    <scope>NUCLEOTIDE SEQUENCE [LARGE SCALE GENOMIC DNA]</scope>
    <source>
        <strain evidence="3 4">VU population</strain>
        <tissue evidence="3">Whole body</tissue>
    </source>
</reference>
<feature type="compositionally biased region" description="Basic and acidic residues" evidence="1">
    <location>
        <begin position="36"/>
        <end position="54"/>
    </location>
</feature>
<keyword evidence="4" id="KW-1185">Reference proteome</keyword>
<comment type="caution">
    <text evidence="3">The sequence shown here is derived from an EMBL/GenBank/DDBJ whole genome shotgun (WGS) entry which is preliminary data.</text>
</comment>
<dbReference type="InterPro" id="IPR032071">
    <property type="entry name" value="DUF4806"/>
</dbReference>
<sequence>MPTLVLVQPNEPLVSNSPDHNCMSTNSSSPPCGSKSQHENHSQERRTSSTRDFSENSQRSSTATPLMTPTTLISQRQDNSRLQGSGINNPSMLPVFSHTDEIILRKLDYLQASVNELRETFHLAVRQNTTIIEEAESDDLEIPLKNVADFEELEAKLMDPKIRSSLVKRLSVSGSKGTDAIYRVLALLMTNELATLISYAGTRGGKQSFRDHERITGCVYLAVRKNPLMSTATNKEIDGSIGEWLKKATTRIDNKKKKMMSKSTEQVTP</sequence>
<dbReference type="PANTHER" id="PTHR34153">
    <property type="entry name" value="SI:CH211-262H13.3-RELATED-RELATED"/>
    <property type="match status" value="1"/>
</dbReference>
<name>A0A226DJH1_FOLCA</name>
<dbReference type="AlphaFoldDB" id="A0A226DJH1"/>
<feature type="compositionally biased region" description="Polar residues" evidence="1">
    <location>
        <begin position="13"/>
        <end position="35"/>
    </location>
</feature>
<organism evidence="3 4">
    <name type="scientific">Folsomia candida</name>
    <name type="common">Springtail</name>
    <dbReference type="NCBI Taxonomy" id="158441"/>
    <lineage>
        <taxon>Eukaryota</taxon>
        <taxon>Metazoa</taxon>
        <taxon>Ecdysozoa</taxon>
        <taxon>Arthropoda</taxon>
        <taxon>Hexapoda</taxon>
        <taxon>Collembola</taxon>
        <taxon>Entomobryomorpha</taxon>
        <taxon>Isotomoidea</taxon>
        <taxon>Isotomidae</taxon>
        <taxon>Proisotominae</taxon>
        <taxon>Folsomia</taxon>
    </lineage>
</organism>
<accession>A0A226DJH1</accession>
<dbReference type="Proteomes" id="UP000198287">
    <property type="component" value="Unassembled WGS sequence"/>
</dbReference>
<dbReference type="EMBL" id="LNIX01000018">
    <property type="protein sequence ID" value="OXA45138.1"/>
    <property type="molecule type" value="Genomic_DNA"/>
</dbReference>
<evidence type="ECO:0000259" key="2">
    <source>
        <dbReference type="Pfam" id="PF16064"/>
    </source>
</evidence>
<gene>
    <name evidence="3" type="ORF">Fcan01_20213</name>
</gene>
<protein>
    <recommendedName>
        <fullName evidence="2">DUF4806 domain-containing protein</fullName>
    </recommendedName>
</protein>
<feature type="compositionally biased region" description="Polar residues" evidence="1">
    <location>
        <begin position="55"/>
        <end position="72"/>
    </location>
</feature>
<proteinExistence type="predicted"/>
<evidence type="ECO:0000256" key="1">
    <source>
        <dbReference type="SAM" id="MobiDB-lite"/>
    </source>
</evidence>
<dbReference type="PANTHER" id="PTHR34153:SF2">
    <property type="entry name" value="SI:CH211-262H13.3-RELATED"/>
    <property type="match status" value="1"/>
</dbReference>